<organism evidence="11 12">
    <name type="scientific">Dorea formicigenerans</name>
    <dbReference type="NCBI Taxonomy" id="39486"/>
    <lineage>
        <taxon>Bacteria</taxon>
        <taxon>Bacillati</taxon>
        <taxon>Bacillota</taxon>
        <taxon>Clostridia</taxon>
        <taxon>Lachnospirales</taxon>
        <taxon>Lachnospiraceae</taxon>
        <taxon>Dorea</taxon>
    </lineage>
</organism>
<dbReference type="Pfam" id="PF02911">
    <property type="entry name" value="Formyl_trans_C"/>
    <property type="match status" value="1"/>
</dbReference>
<evidence type="ECO:0000313" key="11">
    <source>
        <dbReference type="EMBL" id="RGW52749.1"/>
    </source>
</evidence>
<dbReference type="InterPro" id="IPR005793">
    <property type="entry name" value="Formyl_trans_C"/>
</dbReference>
<dbReference type="InterPro" id="IPR044135">
    <property type="entry name" value="Met-tRNA-FMT_C"/>
</dbReference>
<dbReference type="EC" id="2.1.2.9" evidence="3 8"/>
<comment type="catalytic activity">
    <reaction evidence="7 8">
        <text>L-methionyl-tRNA(fMet) + (6R)-10-formyltetrahydrofolate = N-formyl-L-methionyl-tRNA(fMet) + (6S)-5,6,7,8-tetrahydrofolate + H(+)</text>
        <dbReference type="Rhea" id="RHEA:24380"/>
        <dbReference type="Rhea" id="RHEA-COMP:9952"/>
        <dbReference type="Rhea" id="RHEA-COMP:9953"/>
        <dbReference type="ChEBI" id="CHEBI:15378"/>
        <dbReference type="ChEBI" id="CHEBI:57453"/>
        <dbReference type="ChEBI" id="CHEBI:78530"/>
        <dbReference type="ChEBI" id="CHEBI:78844"/>
        <dbReference type="ChEBI" id="CHEBI:195366"/>
        <dbReference type="EC" id="2.1.2.9"/>
    </reaction>
</comment>
<dbReference type="CDD" id="cd08646">
    <property type="entry name" value="FMT_core_Met-tRNA-FMT_N"/>
    <property type="match status" value="1"/>
</dbReference>
<accession>A0A395XK62</accession>
<dbReference type="InterPro" id="IPR041711">
    <property type="entry name" value="Met-tRNA-FMT_N"/>
</dbReference>
<keyword evidence="5 8" id="KW-0808">Transferase</keyword>
<comment type="similarity">
    <text evidence="2 8">Belongs to the Fmt family.</text>
</comment>
<comment type="function">
    <text evidence="1 8">Attaches a formyl group to the free amino group of methionyl-tRNA(fMet). The formyl group appears to play a dual role in the initiator identity of N-formylmethionyl-tRNA by promoting its recognition by IF2 and preventing the misappropriation of this tRNA by the elongation apparatus.</text>
</comment>
<evidence type="ECO:0000259" key="10">
    <source>
        <dbReference type="Pfam" id="PF02911"/>
    </source>
</evidence>
<proteinExistence type="inferred from homology"/>
<dbReference type="InterPro" id="IPR002376">
    <property type="entry name" value="Formyl_transf_N"/>
</dbReference>
<dbReference type="PANTHER" id="PTHR11138">
    <property type="entry name" value="METHIONYL-TRNA FORMYLTRANSFERASE"/>
    <property type="match status" value="1"/>
</dbReference>
<dbReference type="SUPFAM" id="SSF50486">
    <property type="entry name" value="FMT C-terminal domain-like"/>
    <property type="match status" value="1"/>
</dbReference>
<evidence type="ECO:0000256" key="6">
    <source>
        <dbReference type="ARBA" id="ARBA00022917"/>
    </source>
</evidence>
<dbReference type="GO" id="GO:0004479">
    <property type="term" value="F:methionyl-tRNA formyltransferase activity"/>
    <property type="evidence" value="ECO:0007669"/>
    <property type="project" value="UniProtKB-UniRule"/>
</dbReference>
<evidence type="ECO:0000256" key="3">
    <source>
        <dbReference type="ARBA" id="ARBA00012261"/>
    </source>
</evidence>
<dbReference type="SUPFAM" id="SSF53328">
    <property type="entry name" value="Formyltransferase"/>
    <property type="match status" value="1"/>
</dbReference>
<gene>
    <name evidence="8" type="primary">fmt</name>
    <name evidence="11" type="ORF">DWV67_09250</name>
</gene>
<feature type="binding site" evidence="8">
    <location>
        <begin position="109"/>
        <end position="112"/>
    </location>
    <ligand>
        <name>(6S)-5,6,7,8-tetrahydrofolate</name>
        <dbReference type="ChEBI" id="CHEBI:57453"/>
    </ligand>
</feature>
<comment type="caution">
    <text evidence="11">The sequence shown here is derived from an EMBL/GenBank/DDBJ whole genome shotgun (WGS) entry which is preliminary data.</text>
</comment>
<keyword evidence="6 8" id="KW-0648">Protein biosynthesis</keyword>
<dbReference type="Proteomes" id="UP000266376">
    <property type="component" value="Unassembled WGS sequence"/>
</dbReference>
<reference evidence="11 12" key="1">
    <citation type="submission" date="2018-08" db="EMBL/GenBank/DDBJ databases">
        <title>A genome reference for cultivated species of the human gut microbiota.</title>
        <authorList>
            <person name="Zou Y."/>
            <person name="Xue W."/>
            <person name="Luo G."/>
        </authorList>
    </citation>
    <scope>NUCLEOTIDE SEQUENCE [LARGE SCALE GENOMIC DNA]</scope>
    <source>
        <strain evidence="11 12">AF12-11</strain>
    </source>
</reference>
<evidence type="ECO:0000256" key="7">
    <source>
        <dbReference type="ARBA" id="ARBA00048558"/>
    </source>
</evidence>
<dbReference type="Pfam" id="PF00551">
    <property type="entry name" value="Formyl_trans_N"/>
    <property type="match status" value="1"/>
</dbReference>
<evidence type="ECO:0000313" key="12">
    <source>
        <dbReference type="Proteomes" id="UP000266376"/>
    </source>
</evidence>
<evidence type="ECO:0000256" key="8">
    <source>
        <dbReference type="HAMAP-Rule" id="MF_00182"/>
    </source>
</evidence>
<dbReference type="Gene3D" id="3.40.50.170">
    <property type="entry name" value="Formyl transferase, N-terminal domain"/>
    <property type="match status" value="1"/>
</dbReference>
<dbReference type="PROSITE" id="PS00373">
    <property type="entry name" value="GART"/>
    <property type="match status" value="1"/>
</dbReference>
<dbReference type="Gene3D" id="3.10.25.10">
    <property type="entry name" value="Formyl transferase, C-terminal domain"/>
    <property type="match status" value="1"/>
</dbReference>
<feature type="domain" description="Formyl transferase C-terminal" evidence="10">
    <location>
        <begin position="204"/>
        <end position="300"/>
    </location>
</feature>
<name>A0A395XK62_9FIRM</name>
<evidence type="ECO:0000256" key="2">
    <source>
        <dbReference type="ARBA" id="ARBA00010699"/>
    </source>
</evidence>
<dbReference type="InterPro" id="IPR001555">
    <property type="entry name" value="GART_AS"/>
</dbReference>
<dbReference type="InterPro" id="IPR036477">
    <property type="entry name" value="Formyl_transf_N_sf"/>
</dbReference>
<dbReference type="NCBIfam" id="TIGR00460">
    <property type="entry name" value="fmt"/>
    <property type="match status" value="1"/>
</dbReference>
<dbReference type="EMBL" id="QSAJ01000020">
    <property type="protein sequence ID" value="RGW52749.1"/>
    <property type="molecule type" value="Genomic_DNA"/>
</dbReference>
<dbReference type="HAMAP" id="MF_00182">
    <property type="entry name" value="Formyl_trans"/>
    <property type="match status" value="1"/>
</dbReference>
<dbReference type="CDD" id="cd08704">
    <property type="entry name" value="Met_tRNA_FMT_C"/>
    <property type="match status" value="1"/>
</dbReference>
<evidence type="ECO:0000259" key="9">
    <source>
        <dbReference type="Pfam" id="PF00551"/>
    </source>
</evidence>
<sequence>MKVIFMGTPDFSVGTLEALAEAGHEVVLAVTQPDKPKGRGGKMQYTPVKEAALARDIPVYQPKKIREPECIEELKKYNADIMVVIAFGQILPKEILQITPYGCINVHASLLPKYRGAAPIQWAVIDGEKVSGVTTMQMNEGLDTGDMILKTEIPLDPKETGGSLHDKLAEAGAKLCVETLKCLEDKTATWEPQGESTTAYAKMLDKNLGNINWNDPAVQIERLIRGLNPWPSAYTHWNDKVIKLWQADVVEGNTDQEAGTIVKVEKDSFYVQTGEGLLKIEELQLQGKKRMDAGAFLRGNHLEYGEILKKC</sequence>
<dbReference type="GO" id="GO:0005829">
    <property type="term" value="C:cytosol"/>
    <property type="evidence" value="ECO:0007669"/>
    <property type="project" value="TreeGrafter"/>
</dbReference>
<evidence type="ECO:0000256" key="1">
    <source>
        <dbReference type="ARBA" id="ARBA00002606"/>
    </source>
</evidence>
<protein>
    <recommendedName>
        <fullName evidence="4 8">Methionyl-tRNA formyltransferase</fullName>
        <ecNumber evidence="3 8">2.1.2.9</ecNumber>
    </recommendedName>
</protein>
<dbReference type="PANTHER" id="PTHR11138:SF5">
    <property type="entry name" value="METHIONYL-TRNA FORMYLTRANSFERASE, MITOCHONDRIAL"/>
    <property type="match status" value="1"/>
</dbReference>
<dbReference type="InterPro" id="IPR011034">
    <property type="entry name" value="Formyl_transferase-like_C_sf"/>
</dbReference>
<evidence type="ECO:0000256" key="4">
    <source>
        <dbReference type="ARBA" id="ARBA00016014"/>
    </source>
</evidence>
<evidence type="ECO:0000256" key="5">
    <source>
        <dbReference type="ARBA" id="ARBA00022679"/>
    </source>
</evidence>
<dbReference type="AlphaFoldDB" id="A0A395XK62"/>
<dbReference type="InterPro" id="IPR037022">
    <property type="entry name" value="Formyl_trans_C_sf"/>
</dbReference>
<dbReference type="InterPro" id="IPR005794">
    <property type="entry name" value="Fmt"/>
</dbReference>
<feature type="domain" description="Formyl transferase N-terminal" evidence="9">
    <location>
        <begin position="1"/>
        <end position="179"/>
    </location>
</feature>